<organism evidence="1 2">
    <name type="scientific">Bacillus spongiae</name>
    <dbReference type="NCBI Taxonomy" id="2683610"/>
    <lineage>
        <taxon>Bacteria</taxon>
        <taxon>Bacillati</taxon>
        <taxon>Bacillota</taxon>
        <taxon>Bacilli</taxon>
        <taxon>Bacillales</taxon>
        <taxon>Bacillaceae</taxon>
        <taxon>Bacillus</taxon>
    </lineage>
</organism>
<reference evidence="1 2" key="1">
    <citation type="journal article" date="2018" name="J. Microbiol.">
        <title>Bacillus spongiae sp. nov., isolated from sponge of Jeju Island.</title>
        <authorList>
            <person name="Lee G.E."/>
            <person name="Im W.T."/>
            <person name="Park J.S."/>
        </authorList>
    </citation>
    <scope>NUCLEOTIDE SEQUENCE [LARGE SCALE GENOMIC DNA]</scope>
    <source>
        <strain evidence="1 2">135PIL107-10</strain>
    </source>
</reference>
<dbReference type="EMBL" id="JBBAXC010000003">
    <property type="protein sequence ID" value="MEI5906577.1"/>
    <property type="molecule type" value="Genomic_DNA"/>
</dbReference>
<comment type="caution">
    <text evidence="1">The sequence shown here is derived from an EMBL/GenBank/DDBJ whole genome shotgun (WGS) entry which is preliminary data.</text>
</comment>
<proteinExistence type="predicted"/>
<evidence type="ECO:0000313" key="1">
    <source>
        <dbReference type="EMBL" id="MEI5906577.1"/>
    </source>
</evidence>
<gene>
    <name evidence="1" type="ORF">WAK64_05840</name>
</gene>
<dbReference type="RefSeq" id="WP_336586004.1">
    <property type="nucleotide sequence ID" value="NZ_JBBAXC010000003.1"/>
</dbReference>
<dbReference type="Proteomes" id="UP001312865">
    <property type="component" value="Unassembled WGS sequence"/>
</dbReference>
<sequence length="86" mass="10049">MPQILCTIEDFIAISSVLCPEVIEVKGHNFISEFYQSNLEEFEEQFNGDRKQIEQFINTWSLGDFFLEDYTDSVENKNSVSNLVKF</sequence>
<keyword evidence="2" id="KW-1185">Reference proteome</keyword>
<protein>
    <submittedName>
        <fullName evidence="1">Uncharacterized protein</fullName>
    </submittedName>
</protein>
<evidence type="ECO:0000313" key="2">
    <source>
        <dbReference type="Proteomes" id="UP001312865"/>
    </source>
</evidence>
<accession>A0ABU8HBF9</accession>
<name>A0ABU8HBF9_9BACI</name>